<evidence type="ECO:0000256" key="3">
    <source>
        <dbReference type="ARBA" id="ARBA00022643"/>
    </source>
</evidence>
<dbReference type="NCBIfam" id="TIGR00558">
    <property type="entry name" value="pdxH"/>
    <property type="match status" value="1"/>
</dbReference>
<comment type="pathway">
    <text evidence="5">Cofactor metabolism; pyridoxal 5'-phosphate salvage; pyridoxal 5'-phosphate from pyridoxine 5'-phosphate: step 1/1.</text>
</comment>
<name>A0A4R0Z5Q1_9GAMM</name>
<evidence type="ECO:0000259" key="8">
    <source>
        <dbReference type="Pfam" id="PF10590"/>
    </source>
</evidence>
<feature type="binding site" evidence="5 6">
    <location>
        <begin position="67"/>
        <end position="68"/>
    </location>
    <ligand>
        <name>FMN</name>
        <dbReference type="ChEBI" id="CHEBI:58210"/>
    </ligand>
</feature>
<evidence type="ECO:0000256" key="4">
    <source>
        <dbReference type="ARBA" id="ARBA00023002"/>
    </source>
</evidence>
<dbReference type="EC" id="1.4.3.5" evidence="5"/>
<dbReference type="Pfam" id="PF01243">
    <property type="entry name" value="PNPOx_N"/>
    <property type="match status" value="1"/>
</dbReference>
<keyword evidence="4 5" id="KW-0560">Oxidoreductase</keyword>
<feature type="binding site" evidence="5">
    <location>
        <position position="116"/>
    </location>
    <ligand>
        <name>substrate</name>
    </ligand>
</feature>
<feature type="binding site" evidence="5 6">
    <location>
        <position position="74"/>
    </location>
    <ligand>
        <name>FMN</name>
        <dbReference type="ChEBI" id="CHEBI:58210"/>
    </ligand>
</feature>
<feature type="binding site" evidence="5">
    <location>
        <position position="120"/>
    </location>
    <ligand>
        <name>substrate</name>
    </ligand>
</feature>
<sequence>MARGGHDSRPMLKQEILDTFLQLLEEARTGGDPEPTAMNLATCDGAGRVSARIVLLKGADERGLRFFTNYESDKGSQLDAHAQVALCFHWKQLREGVQVRVEGTARKLVAEESDAYFASRPRGSQIGAWASLQSQTLPDRETFEQRLARYEHEFEGRDVPRPPHWGGFVVEPDMVEFWYGAEFRWHERVRWSRHGQTWTHRLLYP</sequence>
<dbReference type="Proteomes" id="UP000291822">
    <property type="component" value="Unassembled WGS sequence"/>
</dbReference>
<feature type="binding site" evidence="5 6">
    <location>
        <position position="98"/>
    </location>
    <ligand>
        <name>FMN</name>
        <dbReference type="ChEBI" id="CHEBI:58210"/>
    </ligand>
</feature>
<feature type="binding site" evidence="5">
    <location>
        <begin position="184"/>
        <end position="186"/>
    </location>
    <ligand>
        <name>substrate</name>
    </ligand>
</feature>
<comment type="catalytic activity">
    <reaction evidence="5">
        <text>pyridoxine 5'-phosphate + O2 = pyridoxal 5'-phosphate + H2O2</text>
        <dbReference type="Rhea" id="RHEA:15149"/>
        <dbReference type="ChEBI" id="CHEBI:15379"/>
        <dbReference type="ChEBI" id="CHEBI:16240"/>
        <dbReference type="ChEBI" id="CHEBI:58589"/>
        <dbReference type="ChEBI" id="CHEBI:597326"/>
        <dbReference type="EC" id="1.4.3.5"/>
    </reaction>
</comment>
<evidence type="ECO:0000256" key="1">
    <source>
        <dbReference type="ARBA" id="ARBA00007301"/>
    </source>
</evidence>
<feature type="binding site" evidence="5 6">
    <location>
        <position position="178"/>
    </location>
    <ligand>
        <name>FMN</name>
        <dbReference type="ChEBI" id="CHEBI:58210"/>
    </ligand>
</feature>
<protein>
    <recommendedName>
        <fullName evidence="5">Pyridoxine/pyridoxamine 5'-phosphate oxidase</fullName>
        <ecNumber evidence="5">1.4.3.5</ecNumber>
    </recommendedName>
    <alternativeName>
        <fullName evidence="5">PNP/PMP oxidase</fullName>
        <shortName evidence="5">PNPOx</shortName>
    </alternativeName>
    <alternativeName>
        <fullName evidence="5">Pyridoxal 5'-phosphate synthase</fullName>
    </alternativeName>
</protein>
<dbReference type="AlphaFoldDB" id="A0A4R0Z5Q1"/>
<comment type="catalytic activity">
    <reaction evidence="5">
        <text>pyridoxamine 5'-phosphate + O2 + H2O = pyridoxal 5'-phosphate + H2O2 + NH4(+)</text>
        <dbReference type="Rhea" id="RHEA:15817"/>
        <dbReference type="ChEBI" id="CHEBI:15377"/>
        <dbReference type="ChEBI" id="CHEBI:15379"/>
        <dbReference type="ChEBI" id="CHEBI:16240"/>
        <dbReference type="ChEBI" id="CHEBI:28938"/>
        <dbReference type="ChEBI" id="CHEBI:58451"/>
        <dbReference type="ChEBI" id="CHEBI:597326"/>
        <dbReference type="EC" id="1.4.3.5"/>
    </reaction>
</comment>
<dbReference type="Pfam" id="PF10590">
    <property type="entry name" value="PNP_phzG_C"/>
    <property type="match status" value="1"/>
</dbReference>
<keyword evidence="2 5" id="KW-0285">Flavoprotein</keyword>
<dbReference type="InterPro" id="IPR012349">
    <property type="entry name" value="Split_barrel_FMN-bd"/>
</dbReference>
<comment type="subunit">
    <text evidence="5">Homodimer.</text>
</comment>
<keyword evidence="10" id="KW-1185">Reference proteome</keyword>
<comment type="caution">
    <text evidence="5">Lacks conserved residue(s) required for the propagation of feature annotation.</text>
</comment>
<keyword evidence="5" id="KW-0664">Pyridoxine biosynthesis</keyword>
<feature type="domain" description="Pyridoxine 5'-phosphate oxidase dimerisation C-terminal" evidence="8">
    <location>
        <begin position="165"/>
        <end position="205"/>
    </location>
</feature>
<comment type="cofactor">
    <cofactor evidence="5 6">
        <name>FMN</name>
        <dbReference type="ChEBI" id="CHEBI:58210"/>
    </cofactor>
    <text evidence="5 6">Binds 1 FMN per subunit.</text>
</comment>
<accession>A0A4R0Z5Q1</accession>
<evidence type="ECO:0000256" key="5">
    <source>
        <dbReference type="HAMAP-Rule" id="MF_01629"/>
    </source>
</evidence>
<organism evidence="9 10">
    <name type="scientific">Dyella soli</name>
    <dbReference type="NCBI Taxonomy" id="522319"/>
    <lineage>
        <taxon>Bacteria</taxon>
        <taxon>Pseudomonadati</taxon>
        <taxon>Pseudomonadota</taxon>
        <taxon>Gammaproteobacteria</taxon>
        <taxon>Lysobacterales</taxon>
        <taxon>Rhodanobacteraceae</taxon>
        <taxon>Dyella</taxon>
    </lineage>
</organism>
<feature type="binding site" evidence="5 6">
    <location>
        <begin position="133"/>
        <end position="134"/>
    </location>
    <ligand>
        <name>FMN</name>
        <dbReference type="ChEBI" id="CHEBI:58210"/>
    </ligand>
</feature>
<evidence type="ECO:0000313" key="10">
    <source>
        <dbReference type="Proteomes" id="UP000291822"/>
    </source>
</evidence>
<dbReference type="PANTHER" id="PTHR10851">
    <property type="entry name" value="PYRIDOXINE-5-PHOSPHATE OXIDASE"/>
    <property type="match status" value="1"/>
</dbReference>
<dbReference type="NCBIfam" id="NF004231">
    <property type="entry name" value="PRK05679.1"/>
    <property type="match status" value="1"/>
</dbReference>
<evidence type="ECO:0000259" key="7">
    <source>
        <dbReference type="Pfam" id="PF01243"/>
    </source>
</evidence>
<proteinExistence type="inferred from homology"/>
<dbReference type="UniPathway" id="UPA01068">
    <property type="reaction ID" value="UER00304"/>
</dbReference>
<comment type="pathway">
    <text evidence="5">Cofactor metabolism; pyridoxal 5'-phosphate salvage; pyridoxal 5'-phosphate from pyridoxamine 5'-phosphate: step 1/1.</text>
</comment>
<evidence type="ECO:0000256" key="2">
    <source>
        <dbReference type="ARBA" id="ARBA00022630"/>
    </source>
</evidence>
<dbReference type="GO" id="GO:0010181">
    <property type="term" value="F:FMN binding"/>
    <property type="evidence" value="ECO:0007669"/>
    <property type="project" value="UniProtKB-UniRule"/>
</dbReference>
<dbReference type="HAMAP" id="MF_01629">
    <property type="entry name" value="PdxH"/>
    <property type="match status" value="1"/>
</dbReference>
<feature type="binding site" evidence="5">
    <location>
        <position position="124"/>
    </location>
    <ligand>
        <name>substrate</name>
    </ligand>
</feature>
<dbReference type="InterPro" id="IPR019576">
    <property type="entry name" value="Pyridoxamine_oxidase_dimer_C"/>
</dbReference>
<evidence type="ECO:0000256" key="6">
    <source>
        <dbReference type="PIRSR" id="PIRSR000190-2"/>
    </source>
</evidence>
<gene>
    <name evidence="5 9" type="primary">pdxH</name>
    <name evidence="9" type="ORF">EZM97_02300</name>
</gene>
<dbReference type="Gene3D" id="2.30.110.10">
    <property type="entry name" value="Electron Transport, Fmn-binding Protein, Chain A"/>
    <property type="match status" value="1"/>
</dbReference>
<comment type="caution">
    <text evidence="9">The sequence shown here is derived from an EMBL/GenBank/DDBJ whole genome shotgun (WGS) entry which is preliminary data.</text>
</comment>
<comment type="function">
    <text evidence="5">Catalyzes the oxidation of either pyridoxine 5'-phosphate (PNP) or pyridoxamine 5'-phosphate (PMP) into pyridoxal 5'-phosphate (PLP).</text>
</comment>
<feature type="domain" description="Pyridoxamine 5'-phosphate oxidase N-terminal" evidence="7">
    <location>
        <begin position="34"/>
        <end position="150"/>
    </location>
</feature>
<dbReference type="GO" id="GO:0004733">
    <property type="term" value="F:pyridoxamine phosphate oxidase activity"/>
    <property type="evidence" value="ECO:0007669"/>
    <property type="project" value="UniProtKB-UniRule"/>
</dbReference>
<dbReference type="PIRSF" id="PIRSF000190">
    <property type="entry name" value="Pyd_amn-ph_oxd"/>
    <property type="match status" value="1"/>
</dbReference>
<feature type="binding site" evidence="5">
    <location>
        <position position="57"/>
    </location>
    <ligand>
        <name>substrate</name>
    </ligand>
</feature>
<feature type="binding site" evidence="5 6">
    <location>
        <begin position="52"/>
        <end position="57"/>
    </location>
    <ligand>
        <name>FMN</name>
        <dbReference type="ChEBI" id="CHEBI:58210"/>
    </ligand>
</feature>
<dbReference type="PANTHER" id="PTHR10851:SF0">
    <property type="entry name" value="PYRIDOXINE-5'-PHOSPHATE OXIDASE"/>
    <property type="match status" value="1"/>
</dbReference>
<dbReference type="GO" id="GO:0008615">
    <property type="term" value="P:pyridoxine biosynthetic process"/>
    <property type="evidence" value="ECO:0007669"/>
    <property type="project" value="UniProtKB-UniRule"/>
</dbReference>
<dbReference type="InterPro" id="IPR000659">
    <property type="entry name" value="Pyridox_Oxase"/>
</dbReference>
<dbReference type="EMBL" id="SJTG01000001">
    <property type="protein sequence ID" value="TCI13770.1"/>
    <property type="molecule type" value="Genomic_DNA"/>
</dbReference>
<evidence type="ECO:0000313" key="9">
    <source>
        <dbReference type="EMBL" id="TCI13770.1"/>
    </source>
</evidence>
<feature type="binding site" evidence="5 6">
    <location>
        <position position="188"/>
    </location>
    <ligand>
        <name>FMN</name>
        <dbReference type="ChEBI" id="CHEBI:58210"/>
    </ligand>
</feature>
<reference evidence="9 10" key="1">
    <citation type="submission" date="2019-02" db="EMBL/GenBank/DDBJ databases">
        <title>Dyella amyloliquefaciens sp. nov., isolated from forest soil.</title>
        <authorList>
            <person name="Gao Z.-H."/>
            <person name="Qiu L.-H."/>
        </authorList>
    </citation>
    <scope>NUCLEOTIDE SEQUENCE [LARGE SCALE GENOMIC DNA]</scope>
    <source>
        <strain evidence="9 10">KACC 12747</strain>
    </source>
</reference>
<comment type="similarity">
    <text evidence="1 5">Belongs to the pyridoxamine 5'-phosphate oxidase family.</text>
</comment>
<dbReference type="InterPro" id="IPR011576">
    <property type="entry name" value="Pyridox_Oxase_N"/>
</dbReference>
<keyword evidence="3 5" id="KW-0288">FMN</keyword>
<dbReference type="SUPFAM" id="SSF50475">
    <property type="entry name" value="FMN-binding split barrel"/>
    <property type="match status" value="1"/>
</dbReference>